<dbReference type="GO" id="GO:0009306">
    <property type="term" value="P:protein secretion"/>
    <property type="evidence" value="ECO:0007669"/>
    <property type="project" value="InterPro"/>
</dbReference>
<dbReference type="InterPro" id="IPR038379">
    <property type="entry name" value="SecE_sf"/>
</dbReference>
<keyword evidence="4 9" id="KW-0812">Transmembrane</keyword>
<dbReference type="HAMAP" id="MF_00422">
    <property type="entry name" value="SecE"/>
    <property type="match status" value="1"/>
</dbReference>
<organism evidence="10">
    <name type="scientific">freshwater metagenome</name>
    <dbReference type="NCBI Taxonomy" id="449393"/>
    <lineage>
        <taxon>unclassified sequences</taxon>
        <taxon>metagenomes</taxon>
        <taxon>ecological metagenomes</taxon>
    </lineage>
</organism>
<keyword evidence="6 9" id="KW-1133">Transmembrane helix</keyword>
<evidence type="ECO:0000256" key="2">
    <source>
        <dbReference type="ARBA" id="ARBA00022448"/>
    </source>
</evidence>
<evidence type="ECO:0000256" key="3">
    <source>
        <dbReference type="ARBA" id="ARBA00022475"/>
    </source>
</evidence>
<dbReference type="NCBIfam" id="TIGR00964">
    <property type="entry name" value="secE_bact"/>
    <property type="match status" value="1"/>
</dbReference>
<dbReference type="GO" id="GO:0006605">
    <property type="term" value="P:protein targeting"/>
    <property type="evidence" value="ECO:0007669"/>
    <property type="project" value="InterPro"/>
</dbReference>
<reference evidence="10" key="1">
    <citation type="submission" date="2020-05" db="EMBL/GenBank/DDBJ databases">
        <authorList>
            <person name="Chiriac C."/>
            <person name="Salcher M."/>
            <person name="Ghai R."/>
            <person name="Kavagutti S V."/>
        </authorList>
    </citation>
    <scope>NUCLEOTIDE SEQUENCE</scope>
</reference>
<keyword evidence="3" id="KW-1003">Cell membrane</keyword>
<keyword evidence="2" id="KW-0813">Transport</keyword>
<keyword evidence="7" id="KW-0811">Translocation</keyword>
<name>A0A6J6ENL0_9ZZZZ</name>
<evidence type="ECO:0000256" key="1">
    <source>
        <dbReference type="ARBA" id="ARBA00004370"/>
    </source>
</evidence>
<keyword evidence="8 9" id="KW-0472">Membrane</keyword>
<evidence type="ECO:0000256" key="8">
    <source>
        <dbReference type="ARBA" id="ARBA00023136"/>
    </source>
</evidence>
<dbReference type="GO" id="GO:0006886">
    <property type="term" value="P:intracellular protein transport"/>
    <property type="evidence" value="ECO:0007669"/>
    <property type="project" value="InterPro"/>
</dbReference>
<comment type="subcellular location">
    <subcellularLocation>
        <location evidence="1">Membrane</location>
    </subcellularLocation>
</comment>
<dbReference type="GO" id="GO:0008320">
    <property type="term" value="F:protein transmembrane transporter activity"/>
    <property type="evidence" value="ECO:0007669"/>
    <property type="project" value="InterPro"/>
</dbReference>
<dbReference type="Gene3D" id="1.20.5.1030">
    <property type="entry name" value="Preprotein translocase secy subunit"/>
    <property type="match status" value="1"/>
</dbReference>
<dbReference type="EMBL" id="CAEZTT010000063">
    <property type="protein sequence ID" value="CAB4576989.1"/>
    <property type="molecule type" value="Genomic_DNA"/>
</dbReference>
<dbReference type="PANTHER" id="PTHR33910">
    <property type="entry name" value="PROTEIN TRANSLOCASE SUBUNIT SECE"/>
    <property type="match status" value="1"/>
</dbReference>
<evidence type="ECO:0000256" key="5">
    <source>
        <dbReference type="ARBA" id="ARBA00022927"/>
    </source>
</evidence>
<sequence>MSESEVLPSHEGEARKGVFGRARAFLHDISVELRKVIWPTRRELSVYTTVVLIFILFITAFITVLDFGFGQITLFLFGS</sequence>
<dbReference type="PROSITE" id="PS01067">
    <property type="entry name" value="SECE_SEC61G"/>
    <property type="match status" value="1"/>
</dbReference>
<evidence type="ECO:0000256" key="9">
    <source>
        <dbReference type="SAM" id="Phobius"/>
    </source>
</evidence>
<keyword evidence="5" id="KW-0653">Protein transport</keyword>
<dbReference type="InterPro" id="IPR005807">
    <property type="entry name" value="SecE_bac"/>
</dbReference>
<protein>
    <submittedName>
        <fullName evidence="10">Unannotated protein</fullName>
    </submittedName>
</protein>
<accession>A0A6J6ENL0</accession>
<evidence type="ECO:0000313" key="10">
    <source>
        <dbReference type="EMBL" id="CAB4576989.1"/>
    </source>
</evidence>
<gene>
    <name evidence="10" type="ORF">UFOPK1726_00634</name>
</gene>
<evidence type="ECO:0000256" key="6">
    <source>
        <dbReference type="ARBA" id="ARBA00022989"/>
    </source>
</evidence>
<dbReference type="AlphaFoldDB" id="A0A6J6ENL0"/>
<evidence type="ECO:0000256" key="7">
    <source>
        <dbReference type="ARBA" id="ARBA00023010"/>
    </source>
</evidence>
<dbReference type="Pfam" id="PF00584">
    <property type="entry name" value="SecE"/>
    <property type="match status" value="1"/>
</dbReference>
<evidence type="ECO:0000256" key="4">
    <source>
        <dbReference type="ARBA" id="ARBA00022692"/>
    </source>
</evidence>
<dbReference type="InterPro" id="IPR001901">
    <property type="entry name" value="Translocase_SecE/Sec61-g"/>
</dbReference>
<dbReference type="PANTHER" id="PTHR33910:SF1">
    <property type="entry name" value="PROTEIN TRANSLOCASE SUBUNIT SECE"/>
    <property type="match status" value="1"/>
</dbReference>
<dbReference type="GO" id="GO:0043952">
    <property type="term" value="P:protein transport by the Sec complex"/>
    <property type="evidence" value="ECO:0007669"/>
    <property type="project" value="TreeGrafter"/>
</dbReference>
<feature type="transmembrane region" description="Helical" evidence="9">
    <location>
        <begin position="44"/>
        <end position="77"/>
    </location>
</feature>
<dbReference type="GO" id="GO:0005886">
    <property type="term" value="C:plasma membrane"/>
    <property type="evidence" value="ECO:0007669"/>
    <property type="project" value="TreeGrafter"/>
</dbReference>
<proteinExistence type="inferred from homology"/>